<evidence type="ECO:0000259" key="3">
    <source>
        <dbReference type="PROSITE" id="PS50222"/>
    </source>
</evidence>
<keyword evidence="5" id="KW-1185">Reference proteome</keyword>
<gene>
    <name evidence="4" type="ORF">HNR30_000671</name>
</gene>
<accession>A0A7W0CDW3</accession>
<comment type="caution">
    <text evidence="4">The sequence shown here is derived from an EMBL/GenBank/DDBJ whole genome shotgun (WGS) entry which is preliminary data.</text>
</comment>
<dbReference type="SMART" id="SM00054">
    <property type="entry name" value="EFh"/>
    <property type="match status" value="2"/>
</dbReference>
<name>A0A7W0CDW3_9ACTN</name>
<dbReference type="GO" id="GO:0005509">
    <property type="term" value="F:calcium ion binding"/>
    <property type="evidence" value="ECO:0007669"/>
    <property type="project" value="InterPro"/>
</dbReference>
<dbReference type="SUPFAM" id="SSF47473">
    <property type="entry name" value="EF-hand"/>
    <property type="match status" value="1"/>
</dbReference>
<dbReference type="RefSeq" id="WP_181608137.1">
    <property type="nucleotide sequence ID" value="NZ_BAABAM010000001.1"/>
</dbReference>
<organism evidence="4 5">
    <name type="scientific">Nonomuraea soli</name>
    <dbReference type="NCBI Taxonomy" id="1032476"/>
    <lineage>
        <taxon>Bacteria</taxon>
        <taxon>Bacillati</taxon>
        <taxon>Actinomycetota</taxon>
        <taxon>Actinomycetes</taxon>
        <taxon>Streptosporangiales</taxon>
        <taxon>Streptosporangiaceae</taxon>
        <taxon>Nonomuraea</taxon>
    </lineage>
</organism>
<protein>
    <submittedName>
        <fullName evidence="4">Ca2+-binding EF-hand superfamily protein</fullName>
    </submittedName>
</protein>
<dbReference type="FunFam" id="1.10.238.10:FF:000003">
    <property type="entry name" value="Calmodulin A"/>
    <property type="match status" value="1"/>
</dbReference>
<dbReference type="InterPro" id="IPR050145">
    <property type="entry name" value="Centrin_CML-like"/>
</dbReference>
<dbReference type="Gene3D" id="1.10.238.10">
    <property type="entry name" value="EF-hand"/>
    <property type="match status" value="1"/>
</dbReference>
<dbReference type="InterPro" id="IPR018247">
    <property type="entry name" value="EF_Hand_1_Ca_BS"/>
</dbReference>
<dbReference type="Pfam" id="PF13499">
    <property type="entry name" value="EF-hand_7"/>
    <property type="match status" value="1"/>
</dbReference>
<dbReference type="EMBL" id="JACDUR010000001">
    <property type="protein sequence ID" value="MBA2889336.1"/>
    <property type="molecule type" value="Genomic_DNA"/>
</dbReference>
<feature type="domain" description="EF-hand" evidence="3">
    <location>
        <begin position="40"/>
        <end position="75"/>
    </location>
</feature>
<evidence type="ECO:0000313" key="5">
    <source>
        <dbReference type="Proteomes" id="UP000530928"/>
    </source>
</evidence>
<dbReference type="PANTHER" id="PTHR23050">
    <property type="entry name" value="CALCIUM BINDING PROTEIN"/>
    <property type="match status" value="1"/>
</dbReference>
<dbReference type="Proteomes" id="UP000530928">
    <property type="component" value="Unassembled WGS sequence"/>
</dbReference>
<evidence type="ECO:0000256" key="2">
    <source>
        <dbReference type="ARBA" id="ARBA00022837"/>
    </source>
</evidence>
<dbReference type="InterPro" id="IPR011992">
    <property type="entry name" value="EF-hand-dom_pair"/>
</dbReference>
<dbReference type="PROSITE" id="PS50222">
    <property type="entry name" value="EF_HAND_2"/>
    <property type="match status" value="2"/>
</dbReference>
<sequence>MSDVQAAAKAEFERFDTDGNGRISAEEIRKVNEAMGTDGLSDAEIEGAIAAADSDGDGLIGLDEFVALIGGGKHERA</sequence>
<dbReference type="AlphaFoldDB" id="A0A7W0CDW3"/>
<keyword evidence="2" id="KW-0106">Calcium</keyword>
<dbReference type="CDD" id="cd00051">
    <property type="entry name" value="EFh"/>
    <property type="match status" value="1"/>
</dbReference>
<dbReference type="PROSITE" id="PS00018">
    <property type="entry name" value="EF_HAND_1"/>
    <property type="match status" value="2"/>
</dbReference>
<evidence type="ECO:0000313" key="4">
    <source>
        <dbReference type="EMBL" id="MBA2889336.1"/>
    </source>
</evidence>
<feature type="domain" description="EF-hand" evidence="3">
    <location>
        <begin position="3"/>
        <end position="38"/>
    </location>
</feature>
<evidence type="ECO:0000256" key="1">
    <source>
        <dbReference type="ARBA" id="ARBA00022737"/>
    </source>
</evidence>
<keyword evidence="1" id="KW-0677">Repeat</keyword>
<dbReference type="InterPro" id="IPR002048">
    <property type="entry name" value="EF_hand_dom"/>
</dbReference>
<reference evidence="4 5" key="1">
    <citation type="submission" date="2020-07" db="EMBL/GenBank/DDBJ databases">
        <title>Genomic Encyclopedia of Type Strains, Phase IV (KMG-IV): sequencing the most valuable type-strain genomes for metagenomic binning, comparative biology and taxonomic classification.</title>
        <authorList>
            <person name="Goeker M."/>
        </authorList>
    </citation>
    <scope>NUCLEOTIDE SEQUENCE [LARGE SCALE GENOMIC DNA]</scope>
    <source>
        <strain evidence="4 5">DSM 45533</strain>
    </source>
</reference>
<proteinExistence type="predicted"/>